<proteinExistence type="predicted"/>
<dbReference type="PANTHER" id="PTHR13384">
    <property type="entry name" value="G PATCH DOMAIN-CONTAINING PROTEIN 1"/>
    <property type="match status" value="1"/>
</dbReference>
<evidence type="ECO:0000313" key="2">
    <source>
        <dbReference type="Proteomes" id="UP000019377"/>
    </source>
</evidence>
<keyword evidence="2" id="KW-1185">Reference proteome</keyword>
<dbReference type="GO" id="GO:0005634">
    <property type="term" value="C:nucleus"/>
    <property type="evidence" value="ECO:0007669"/>
    <property type="project" value="TreeGrafter"/>
</dbReference>
<gene>
    <name evidence="1" type="ORF">PSEUBRA_SCAF4g04878</name>
</gene>
<dbReference type="EMBL" id="KI545884">
    <property type="protein sequence ID" value="EST05733.1"/>
    <property type="molecule type" value="Genomic_DNA"/>
</dbReference>
<accession>V5ES16</accession>
<dbReference type="AlphaFoldDB" id="V5ES16"/>
<dbReference type="STRING" id="1365824.V5ES16"/>
<dbReference type="HOGENOM" id="CLU_028899_0_0_1"/>
<dbReference type="OrthoDB" id="9451547at2759"/>
<dbReference type="InterPro" id="IPR011333">
    <property type="entry name" value="SKP1/BTB/POZ_sf"/>
</dbReference>
<dbReference type="SUPFAM" id="SSF54695">
    <property type="entry name" value="POZ domain"/>
    <property type="match status" value="1"/>
</dbReference>
<dbReference type="OMA" id="RKCWWGE"/>
<dbReference type="eggNOG" id="ENOG502RXS0">
    <property type="taxonomic scope" value="Eukaryota"/>
</dbReference>
<dbReference type="RefSeq" id="XP_016290722.1">
    <property type="nucleotide sequence ID" value="XM_016438259.1"/>
</dbReference>
<organism evidence="1 2">
    <name type="scientific">Kalmanozyma brasiliensis (strain GHG001)</name>
    <name type="common">Yeast</name>
    <name type="synonym">Pseudozyma brasiliensis</name>
    <dbReference type="NCBI Taxonomy" id="1365824"/>
    <lineage>
        <taxon>Eukaryota</taxon>
        <taxon>Fungi</taxon>
        <taxon>Dikarya</taxon>
        <taxon>Basidiomycota</taxon>
        <taxon>Ustilaginomycotina</taxon>
        <taxon>Ustilaginomycetes</taxon>
        <taxon>Ustilaginales</taxon>
        <taxon>Ustilaginaceae</taxon>
        <taxon>Kalmanozyma</taxon>
    </lineage>
</organism>
<dbReference type="GeneID" id="27420952"/>
<dbReference type="GO" id="GO:0003723">
    <property type="term" value="F:RNA binding"/>
    <property type="evidence" value="ECO:0007669"/>
    <property type="project" value="TreeGrafter"/>
</dbReference>
<dbReference type="Proteomes" id="UP000019377">
    <property type="component" value="Unassembled WGS sequence"/>
</dbReference>
<dbReference type="PANTHER" id="PTHR13384:SF16">
    <property type="entry name" value="GROWTH REGULATION PROTEIN"/>
    <property type="match status" value="1"/>
</dbReference>
<sequence>MMDGVDEYAGQDSGTHLTLELRGTRFTIERETMMNLPESVLLCLFPNGLILTRQPRVQSLIDQDGGAGEDDEEELYLVDFDPQCLSYVLSFFKTAQDDFYGTHEAPGKYRPSSSFGNNSGMYQYNGAGEDPNNMNQGGMSQIPLMNKQPIIVLREELEYFAIPPKKAVTDAQPAALDPEAFEGTDPSTGHPTPALLRLKYACGDALLDRKQIFTALQRNVNKENNLAEQHLIDMLCMSGFDREDTWGFRALEPNRCCITSIALVLLKTGITHAGELEAEGINPESLAANDYHDPSGQTSMMNNIRVDHQQFATAQKLLLFWRKPARKCWWDGIDIVLPANKDNTTAEAAQTVQPDDLNDAGLTAKEVELLKSGKGRKVRVWARRVWTLELSLI</sequence>
<evidence type="ECO:0000313" key="1">
    <source>
        <dbReference type="EMBL" id="EST05733.1"/>
    </source>
</evidence>
<dbReference type="Gene3D" id="3.30.710.10">
    <property type="entry name" value="Potassium Channel Kv1.1, Chain A"/>
    <property type="match status" value="1"/>
</dbReference>
<reference evidence="2" key="1">
    <citation type="journal article" date="2013" name="Genome Announc.">
        <title>Draft genome sequence of Pseudozyma brasiliensis sp. nov. strain GHG001, a high producer of endo-1,4-xylanase isolated from an insect pest of sugarcane.</title>
        <authorList>
            <person name="Oliveira J.V.D.C."/>
            <person name="dos Santos R.A.C."/>
            <person name="Borges T.A."/>
            <person name="Riano-Pachon D.M."/>
            <person name="Goldman G.H."/>
        </authorList>
    </citation>
    <scope>NUCLEOTIDE SEQUENCE [LARGE SCALE GENOMIC DNA]</scope>
    <source>
        <strain evidence="2">GHG001</strain>
    </source>
</reference>
<name>V5ES16_KALBG</name>
<protein>
    <submittedName>
        <fullName evidence="1">Uncharacterized protein</fullName>
    </submittedName>
</protein>